<dbReference type="AlphaFoldDB" id="Q8EP52"/>
<organism evidence="8 9">
    <name type="scientific">Oceanobacillus iheyensis (strain DSM 14371 / CIP 107618 / JCM 11309 / KCTC 3954 / HTE831)</name>
    <dbReference type="NCBI Taxonomy" id="221109"/>
    <lineage>
        <taxon>Bacteria</taxon>
        <taxon>Bacillati</taxon>
        <taxon>Bacillota</taxon>
        <taxon>Bacilli</taxon>
        <taxon>Bacillales</taxon>
        <taxon>Bacillaceae</taxon>
        <taxon>Oceanobacillus</taxon>
    </lineage>
</organism>
<evidence type="ECO:0000256" key="5">
    <source>
        <dbReference type="ARBA" id="ARBA00023136"/>
    </source>
</evidence>
<feature type="transmembrane region" description="Helical" evidence="7">
    <location>
        <begin position="108"/>
        <end position="127"/>
    </location>
</feature>
<feature type="transmembrane region" description="Helical" evidence="7">
    <location>
        <begin position="132"/>
        <end position="151"/>
    </location>
</feature>
<feature type="transmembrane region" description="Helical" evidence="7">
    <location>
        <begin position="45"/>
        <end position="66"/>
    </location>
</feature>
<accession>Q8EP52</accession>
<sequence>MANTHIFTKGEEIANAITHGIAALLSVAGLVVLIVSSVFNGTALHVVTFTIFGATMVILYTSSTFVHALPKGKAKDIFEILDHSSIYLFIAGTYTPFTLLVIQGAMGWSIFGVVWGIALFGIVFKIYFVKRFLFTSTLLYISMGWLIVIGWTQITNNLESSGVYLLVAGGLCYTLGTIFYMWRGFKFHHMIWHLFVIAGTIFHYFCVLFFLLP</sequence>
<keyword evidence="9" id="KW-1185">Reference proteome</keyword>
<dbReference type="PANTHER" id="PTHR20855">
    <property type="entry name" value="ADIPOR/PROGESTIN RECEPTOR-RELATED"/>
    <property type="match status" value="1"/>
</dbReference>
<dbReference type="HOGENOM" id="CLU_051078_1_0_9"/>
<evidence type="ECO:0000256" key="2">
    <source>
        <dbReference type="ARBA" id="ARBA00008488"/>
    </source>
</evidence>
<comment type="similarity">
    <text evidence="2">Belongs to the UPF0073 (Hly-III) family.</text>
</comment>
<dbReference type="InterPro" id="IPR004254">
    <property type="entry name" value="AdipoR/HlyIII-related"/>
</dbReference>
<feature type="binding site" evidence="6">
    <location>
        <position position="193"/>
    </location>
    <ligand>
        <name>Zn(2+)</name>
        <dbReference type="ChEBI" id="CHEBI:29105"/>
    </ligand>
</feature>
<feature type="binding site" evidence="6">
    <location>
        <position position="189"/>
    </location>
    <ligand>
        <name>Zn(2+)</name>
        <dbReference type="ChEBI" id="CHEBI:29105"/>
    </ligand>
</feature>
<reference evidence="8 9" key="1">
    <citation type="journal article" date="2001" name="FEMS Microbiol. Lett.">
        <title>Oceanobacillus iheyensis gen. nov., sp. nov., a deep-sea extremely halotolerant and alkaliphilic species isolated from a depth of 1050 m on the Iheya Ridge.</title>
        <authorList>
            <person name="Lu J."/>
            <person name="Nogi Y."/>
            <person name="Takami H."/>
        </authorList>
    </citation>
    <scope>NUCLEOTIDE SEQUENCE [LARGE SCALE GENOMIC DNA]</scope>
    <source>
        <strain evidence="9">DSM 14371 / CIP 107618 / JCM 11309 / KCTC 3954 / HTE831</strain>
    </source>
</reference>
<evidence type="ECO:0000313" key="8">
    <source>
        <dbReference type="EMBL" id="BAC14221.1"/>
    </source>
</evidence>
<dbReference type="GO" id="GO:0140911">
    <property type="term" value="F:pore-forming activity"/>
    <property type="evidence" value="ECO:0007669"/>
    <property type="project" value="InterPro"/>
</dbReference>
<name>Q8EP52_OCEIH</name>
<feature type="binding site" evidence="6">
    <location>
        <position position="67"/>
    </location>
    <ligand>
        <name>Zn(2+)</name>
        <dbReference type="ChEBI" id="CHEBI:29105"/>
    </ligand>
</feature>
<keyword evidence="4 7" id="KW-1133">Transmembrane helix</keyword>
<gene>
    <name evidence="8" type="ordered locus">OB2265</name>
</gene>
<keyword evidence="6" id="KW-0479">Metal-binding</keyword>
<dbReference type="NCBIfam" id="TIGR01065">
    <property type="entry name" value="hlyIII"/>
    <property type="match status" value="1"/>
</dbReference>
<dbReference type="Pfam" id="PF03006">
    <property type="entry name" value="HlyIII"/>
    <property type="match status" value="1"/>
</dbReference>
<dbReference type="STRING" id="221109.gene:10734513"/>
<feature type="transmembrane region" description="Helical" evidence="7">
    <location>
        <begin position="163"/>
        <end position="182"/>
    </location>
</feature>
<dbReference type="OrthoDB" id="9813689at2"/>
<keyword evidence="3 7" id="KW-0812">Transmembrane</keyword>
<dbReference type="GO" id="GO:0046872">
    <property type="term" value="F:metal ion binding"/>
    <property type="evidence" value="ECO:0007669"/>
    <property type="project" value="UniProtKB-KW"/>
</dbReference>
<evidence type="ECO:0000256" key="1">
    <source>
        <dbReference type="ARBA" id="ARBA00004127"/>
    </source>
</evidence>
<evidence type="ECO:0000256" key="4">
    <source>
        <dbReference type="ARBA" id="ARBA00022989"/>
    </source>
</evidence>
<dbReference type="Proteomes" id="UP000000822">
    <property type="component" value="Chromosome"/>
</dbReference>
<evidence type="ECO:0000313" key="9">
    <source>
        <dbReference type="Proteomes" id="UP000000822"/>
    </source>
</evidence>
<proteinExistence type="inferred from homology"/>
<evidence type="ECO:0000256" key="6">
    <source>
        <dbReference type="PIRSR" id="PIRSR604254-1"/>
    </source>
</evidence>
<dbReference type="GO" id="GO:0012505">
    <property type="term" value="C:endomembrane system"/>
    <property type="evidence" value="ECO:0007669"/>
    <property type="project" value="UniProtKB-SubCell"/>
</dbReference>
<dbReference type="PANTHER" id="PTHR20855:SF129">
    <property type="entry name" value="HEMOLYSIN-3 HOMOLOG"/>
    <property type="match status" value="1"/>
</dbReference>
<feature type="transmembrane region" description="Helical" evidence="7">
    <location>
        <begin position="86"/>
        <end position="102"/>
    </location>
</feature>
<evidence type="ECO:0000256" key="3">
    <source>
        <dbReference type="ARBA" id="ARBA00022692"/>
    </source>
</evidence>
<dbReference type="InterPro" id="IPR005744">
    <property type="entry name" value="Hy-lIII"/>
</dbReference>
<feature type="transmembrane region" description="Helical" evidence="7">
    <location>
        <begin position="194"/>
        <end position="212"/>
    </location>
</feature>
<dbReference type="KEGG" id="oih:OB2265"/>
<evidence type="ECO:0000256" key="7">
    <source>
        <dbReference type="SAM" id="Phobius"/>
    </source>
</evidence>
<feature type="transmembrane region" description="Helical" evidence="7">
    <location>
        <begin position="21"/>
        <end position="39"/>
    </location>
</feature>
<protein>
    <submittedName>
        <fullName evidence="8">Hemolysin III</fullName>
    </submittedName>
</protein>
<keyword evidence="5 7" id="KW-0472">Membrane</keyword>
<keyword evidence="6" id="KW-0862">Zinc</keyword>
<comment type="subcellular location">
    <subcellularLocation>
        <location evidence="1">Endomembrane system</location>
        <topology evidence="1">Multi-pass membrane protein</topology>
    </subcellularLocation>
</comment>
<reference evidence="8 9" key="2">
    <citation type="journal article" date="2002" name="Nucleic Acids Res.">
        <title>Genome sequence of Oceanobacillus iheyensis isolated from the Iheya Ridge and its unexpected adaptive capabilities to extreme environments.</title>
        <authorList>
            <person name="Takami H."/>
            <person name="Takaki Y."/>
            <person name="Uchiyama I."/>
        </authorList>
    </citation>
    <scope>NUCLEOTIDE SEQUENCE [LARGE SCALE GENOMIC DNA]</scope>
    <source>
        <strain evidence="9">DSM 14371 / CIP 107618 / JCM 11309 / KCTC 3954 / HTE831</strain>
    </source>
</reference>
<dbReference type="PhylomeDB" id="Q8EP52"/>
<dbReference type="GO" id="GO:0016020">
    <property type="term" value="C:membrane"/>
    <property type="evidence" value="ECO:0007669"/>
    <property type="project" value="InterPro"/>
</dbReference>
<dbReference type="EMBL" id="BA000028">
    <property type="protein sequence ID" value="BAC14221.1"/>
    <property type="molecule type" value="Genomic_DNA"/>
</dbReference>
<dbReference type="eggNOG" id="COG1272">
    <property type="taxonomic scope" value="Bacteria"/>
</dbReference>
<dbReference type="RefSeq" id="WP_011066657.1">
    <property type="nucleotide sequence ID" value="NC_004193.1"/>
</dbReference>